<gene>
    <name evidence="7" type="ORF">D9613_011366</name>
</gene>
<protein>
    <recommendedName>
        <fullName evidence="9">O-methyltransferase domain-containing protein</fullName>
    </recommendedName>
</protein>
<evidence type="ECO:0000256" key="2">
    <source>
        <dbReference type="ARBA" id="ARBA00022679"/>
    </source>
</evidence>
<organism evidence="7 8">
    <name type="scientific">Agrocybe pediades</name>
    <dbReference type="NCBI Taxonomy" id="84607"/>
    <lineage>
        <taxon>Eukaryota</taxon>
        <taxon>Fungi</taxon>
        <taxon>Dikarya</taxon>
        <taxon>Basidiomycota</taxon>
        <taxon>Agaricomycotina</taxon>
        <taxon>Agaricomycetes</taxon>
        <taxon>Agaricomycetidae</taxon>
        <taxon>Agaricales</taxon>
        <taxon>Agaricineae</taxon>
        <taxon>Strophariaceae</taxon>
        <taxon>Agrocybe</taxon>
    </lineage>
</organism>
<keyword evidence="2" id="KW-0808">Transferase</keyword>
<dbReference type="GO" id="GO:0032259">
    <property type="term" value="P:methylation"/>
    <property type="evidence" value="ECO:0007669"/>
    <property type="project" value="UniProtKB-KW"/>
</dbReference>
<sequence>MENKQTNRTISRYLSKLKLRPHKSPDPKPVKQQSTMSSQHGQVVALAAIIADAAKVVEAHYAKSSKPYVPSLDDTEPHPYDELLGAELRTAIQTIEGACAQLSATVARPNHTIVNKLMSFYEPGCLNVAITFKIPDILQEKPSGMHISEIGKKTGIEERKVGRILRLLATKHVFREVSENVFANNRLSIQLLSSNPLSSLGMHFTDECIKSNVLLSDVLADKEWGHSYAANQTAFNKYANYPDPLFDQERGAALGARFGLGMIGWGAACEAQAVILEFPWNELGEGASVCDVGGGVGNITLQLAKAYPKLQLVLQDLPATITQARNEVWPAQCPEAIAENRIAFEPIDFFAGPPVSGCDVYYMKNIIHDWPDADCIKILSNIRDAMGPNSRILVQEYILQHANRVPDSESAFVQAPAPMLPNYGAGRIRQYNLDLDMMTMLNSEERRLPEFVKLGEAAGLKFEKLWDFGETGLVEYRLPSSA</sequence>
<dbReference type="InterPro" id="IPR036388">
    <property type="entry name" value="WH-like_DNA-bd_sf"/>
</dbReference>
<feature type="domain" description="O-methyltransferase dimerisation" evidence="6">
    <location>
        <begin position="119"/>
        <end position="193"/>
    </location>
</feature>
<dbReference type="PROSITE" id="PS51683">
    <property type="entry name" value="SAM_OMT_II"/>
    <property type="match status" value="1"/>
</dbReference>
<dbReference type="Gene3D" id="3.40.50.150">
    <property type="entry name" value="Vaccinia Virus protein VP39"/>
    <property type="match status" value="1"/>
</dbReference>
<dbReference type="GO" id="GO:0046983">
    <property type="term" value="F:protein dimerization activity"/>
    <property type="evidence" value="ECO:0007669"/>
    <property type="project" value="InterPro"/>
</dbReference>
<dbReference type="AlphaFoldDB" id="A0A8H4QR70"/>
<dbReference type="Gene3D" id="1.10.10.10">
    <property type="entry name" value="Winged helix-like DNA-binding domain superfamily/Winged helix DNA-binding domain"/>
    <property type="match status" value="1"/>
</dbReference>
<dbReference type="InterPro" id="IPR036390">
    <property type="entry name" value="WH_DNA-bd_sf"/>
</dbReference>
<dbReference type="GO" id="GO:0008171">
    <property type="term" value="F:O-methyltransferase activity"/>
    <property type="evidence" value="ECO:0007669"/>
    <property type="project" value="InterPro"/>
</dbReference>
<keyword evidence="8" id="KW-1185">Reference proteome</keyword>
<dbReference type="Pfam" id="PF08100">
    <property type="entry name" value="Dimerisation"/>
    <property type="match status" value="1"/>
</dbReference>
<keyword evidence="1" id="KW-0489">Methyltransferase</keyword>
<feature type="domain" description="O-methyltransferase C-terminal" evidence="5">
    <location>
        <begin position="287"/>
        <end position="459"/>
    </location>
</feature>
<dbReference type="Pfam" id="PF00891">
    <property type="entry name" value="Methyltransf_2"/>
    <property type="match status" value="1"/>
</dbReference>
<evidence type="ECO:0000313" key="8">
    <source>
        <dbReference type="Proteomes" id="UP000521872"/>
    </source>
</evidence>
<comment type="caution">
    <text evidence="7">The sequence shown here is derived from an EMBL/GenBank/DDBJ whole genome shotgun (WGS) entry which is preliminary data.</text>
</comment>
<dbReference type="PANTHER" id="PTHR43712:SF2">
    <property type="entry name" value="O-METHYLTRANSFERASE CICE"/>
    <property type="match status" value="1"/>
</dbReference>
<evidence type="ECO:0000259" key="6">
    <source>
        <dbReference type="Pfam" id="PF08100"/>
    </source>
</evidence>
<evidence type="ECO:0000256" key="3">
    <source>
        <dbReference type="ARBA" id="ARBA00022691"/>
    </source>
</evidence>
<evidence type="ECO:0000259" key="5">
    <source>
        <dbReference type="Pfam" id="PF00891"/>
    </source>
</evidence>
<evidence type="ECO:0008006" key="9">
    <source>
        <dbReference type="Google" id="ProtNLM"/>
    </source>
</evidence>
<feature type="compositionally biased region" description="Polar residues" evidence="4">
    <location>
        <begin position="1"/>
        <end position="12"/>
    </location>
</feature>
<dbReference type="InterPro" id="IPR012967">
    <property type="entry name" value="COMT_dimerisation"/>
</dbReference>
<accession>A0A8H4QR70</accession>
<reference evidence="7 8" key="1">
    <citation type="submission" date="2019-12" db="EMBL/GenBank/DDBJ databases">
        <authorList>
            <person name="Floudas D."/>
            <person name="Bentzer J."/>
            <person name="Ahren D."/>
            <person name="Johansson T."/>
            <person name="Persson P."/>
            <person name="Tunlid A."/>
        </authorList>
    </citation>
    <scope>NUCLEOTIDE SEQUENCE [LARGE SCALE GENOMIC DNA]</scope>
    <source>
        <strain evidence="7 8">CBS 102.39</strain>
    </source>
</reference>
<keyword evidence="3" id="KW-0949">S-adenosyl-L-methionine</keyword>
<dbReference type="PANTHER" id="PTHR43712">
    <property type="entry name" value="PUTATIVE (AFU_ORTHOLOGUE AFUA_4G14580)-RELATED"/>
    <property type="match status" value="1"/>
</dbReference>
<name>A0A8H4QR70_9AGAR</name>
<evidence type="ECO:0000256" key="4">
    <source>
        <dbReference type="SAM" id="MobiDB-lite"/>
    </source>
</evidence>
<dbReference type="Proteomes" id="UP000521872">
    <property type="component" value="Unassembled WGS sequence"/>
</dbReference>
<feature type="region of interest" description="Disordered" evidence="4">
    <location>
        <begin position="1"/>
        <end position="37"/>
    </location>
</feature>
<dbReference type="InterPro" id="IPR029063">
    <property type="entry name" value="SAM-dependent_MTases_sf"/>
</dbReference>
<dbReference type="InterPro" id="IPR001077">
    <property type="entry name" value="COMT_C"/>
</dbReference>
<dbReference type="SUPFAM" id="SSF46785">
    <property type="entry name" value="Winged helix' DNA-binding domain"/>
    <property type="match status" value="1"/>
</dbReference>
<dbReference type="EMBL" id="JAACJL010000032">
    <property type="protein sequence ID" value="KAF4615905.1"/>
    <property type="molecule type" value="Genomic_DNA"/>
</dbReference>
<evidence type="ECO:0000256" key="1">
    <source>
        <dbReference type="ARBA" id="ARBA00022603"/>
    </source>
</evidence>
<proteinExistence type="predicted"/>
<dbReference type="SUPFAM" id="SSF53335">
    <property type="entry name" value="S-adenosyl-L-methionine-dependent methyltransferases"/>
    <property type="match status" value="1"/>
</dbReference>
<evidence type="ECO:0000313" key="7">
    <source>
        <dbReference type="EMBL" id="KAF4615905.1"/>
    </source>
</evidence>
<dbReference type="InterPro" id="IPR016461">
    <property type="entry name" value="COMT-like"/>
</dbReference>